<dbReference type="InterPro" id="IPR029052">
    <property type="entry name" value="Metallo-depent_PP-like"/>
</dbReference>
<proteinExistence type="predicted"/>
<name>A0A6J7CV81_9ZZZZ</name>
<dbReference type="Gene3D" id="3.60.21.10">
    <property type="match status" value="1"/>
</dbReference>
<dbReference type="EMBL" id="CAFBLQ010000007">
    <property type="protein sequence ID" value="CAB4858953.1"/>
    <property type="molecule type" value="Genomic_DNA"/>
</dbReference>
<organism evidence="2">
    <name type="scientific">freshwater metagenome</name>
    <dbReference type="NCBI Taxonomy" id="449393"/>
    <lineage>
        <taxon>unclassified sequences</taxon>
        <taxon>metagenomes</taxon>
        <taxon>ecological metagenomes</taxon>
    </lineage>
</organism>
<sequence>MWGMLYDVHGNLPALEAVLAEARPLKVDSWLLGGDFTLFGGWPVETLALLRSLPDATWIRGNGERWTAAPHAAPPDENVRAAIAHTAAALGNEEVAALAALPAGAPVPGGHAWHASPVSDVQGFLPEPEPQDADLLANVDDARLVVGHTHMPFLRVAEPQGIEILNPGSVGMPFDGNPRAAWALVHDDGTVELRRTRYDHAAAARRVREAADGARWGEITAQRIERARFVTR</sequence>
<gene>
    <name evidence="2" type="ORF">UFOPK3423_00121</name>
</gene>
<dbReference type="Pfam" id="PF12850">
    <property type="entry name" value="Metallophos_2"/>
    <property type="match status" value="1"/>
</dbReference>
<dbReference type="AlphaFoldDB" id="A0A6J7CV81"/>
<accession>A0A6J7CV81</accession>
<dbReference type="SUPFAM" id="SSF56300">
    <property type="entry name" value="Metallo-dependent phosphatases"/>
    <property type="match status" value="1"/>
</dbReference>
<reference evidence="2" key="1">
    <citation type="submission" date="2020-05" db="EMBL/GenBank/DDBJ databases">
        <authorList>
            <person name="Chiriac C."/>
            <person name="Salcher M."/>
            <person name="Ghai R."/>
            <person name="Kavagutti S V."/>
        </authorList>
    </citation>
    <scope>NUCLEOTIDE SEQUENCE</scope>
</reference>
<dbReference type="CDD" id="cd00838">
    <property type="entry name" value="MPP_superfamily"/>
    <property type="match status" value="1"/>
</dbReference>
<protein>
    <submittedName>
        <fullName evidence="2">Unannotated protein</fullName>
    </submittedName>
</protein>
<feature type="domain" description="Calcineurin-like phosphoesterase" evidence="1">
    <location>
        <begin position="5"/>
        <end position="181"/>
    </location>
</feature>
<dbReference type="PIRSF" id="PIRSF000883">
    <property type="entry name" value="Pesterase_MJ0912"/>
    <property type="match status" value="1"/>
</dbReference>
<evidence type="ECO:0000313" key="2">
    <source>
        <dbReference type="EMBL" id="CAB4858953.1"/>
    </source>
</evidence>
<dbReference type="InterPro" id="IPR024654">
    <property type="entry name" value="Calcineurin-like_PHP_lpxH"/>
</dbReference>
<dbReference type="InterPro" id="IPR011152">
    <property type="entry name" value="Pesterase_MJ0912"/>
</dbReference>
<evidence type="ECO:0000259" key="1">
    <source>
        <dbReference type="Pfam" id="PF12850"/>
    </source>
</evidence>